<dbReference type="Proteomes" id="UP000798488">
    <property type="component" value="Unassembled WGS sequence"/>
</dbReference>
<name>A0A9D3AWP2_9FIRM</name>
<accession>A0A9D3AWP2</accession>
<sequence>MEESPHRRGLAVPNDIKLNNFRGGDPHDQNVFL</sequence>
<dbReference type="AlphaFoldDB" id="A0A9D3AWP2"/>
<organism evidence="1 2">
    <name type="scientific">Sporotomaculum syntrophicum</name>
    <dbReference type="NCBI Taxonomy" id="182264"/>
    <lineage>
        <taxon>Bacteria</taxon>
        <taxon>Bacillati</taxon>
        <taxon>Bacillota</taxon>
        <taxon>Clostridia</taxon>
        <taxon>Eubacteriales</taxon>
        <taxon>Desulfallaceae</taxon>
        <taxon>Sporotomaculum</taxon>
    </lineage>
</organism>
<reference evidence="1" key="1">
    <citation type="submission" date="2016-02" db="EMBL/GenBank/DDBJ databases">
        <title>Draft Genome Sequence of Sporotomaculum syntrophicum Strain FB, a Syntrophic Benzoate Degrader.</title>
        <authorList>
            <person name="Nobu M.K."/>
            <person name="Narihiro T."/>
            <person name="Qiu Y.-L."/>
            <person name="Ohashi A."/>
            <person name="Liu W.-T."/>
            <person name="Yuji S."/>
        </authorList>
    </citation>
    <scope>NUCLEOTIDE SEQUENCE</scope>
    <source>
        <strain evidence="1">FB</strain>
    </source>
</reference>
<keyword evidence="2" id="KW-1185">Reference proteome</keyword>
<dbReference type="EMBL" id="LSRS01000007">
    <property type="protein sequence ID" value="KAF1084072.1"/>
    <property type="molecule type" value="Genomic_DNA"/>
</dbReference>
<comment type="caution">
    <text evidence="1">The sequence shown here is derived from an EMBL/GenBank/DDBJ whole genome shotgun (WGS) entry which is preliminary data.</text>
</comment>
<evidence type="ECO:0000313" key="1">
    <source>
        <dbReference type="EMBL" id="KAF1084072.1"/>
    </source>
</evidence>
<gene>
    <name evidence="1" type="ORF">SPSYN_02724</name>
</gene>
<proteinExistence type="predicted"/>
<protein>
    <submittedName>
        <fullName evidence="1">Uncharacterized protein</fullName>
    </submittedName>
</protein>
<evidence type="ECO:0000313" key="2">
    <source>
        <dbReference type="Proteomes" id="UP000798488"/>
    </source>
</evidence>